<dbReference type="Gene3D" id="3.40.50.150">
    <property type="entry name" value="Vaccinia Virus protein VP39"/>
    <property type="match status" value="1"/>
</dbReference>
<dbReference type="PANTHER" id="PTHR43667">
    <property type="entry name" value="CYCLOPROPANE-FATTY-ACYL-PHOSPHOLIPID SYNTHASE"/>
    <property type="match status" value="1"/>
</dbReference>
<evidence type="ECO:0000313" key="4">
    <source>
        <dbReference type="Proteomes" id="UP000220106"/>
    </source>
</evidence>
<reference evidence="3 4" key="1">
    <citation type="submission" date="2017-09" db="EMBL/GenBank/DDBJ databases">
        <title>Large-scale bioinformatics analysis of Bacillus genomes uncovers conserved roles of natural products in bacterial physiology.</title>
        <authorList>
            <consortium name="Agbiome Team Llc"/>
            <person name="Bleich R.M."/>
            <person name="Kirk G.J."/>
            <person name="Santa Maria K.C."/>
            <person name="Allen S.E."/>
            <person name="Farag S."/>
            <person name="Shank E.A."/>
            <person name="Bowers A."/>
        </authorList>
    </citation>
    <scope>NUCLEOTIDE SEQUENCE [LARGE SCALE GENOMIC DNA]</scope>
    <source>
        <strain evidence="3 4">AFS003229</strain>
    </source>
</reference>
<evidence type="ECO:0000313" key="2">
    <source>
        <dbReference type="EMBL" id="AXN38368.1"/>
    </source>
</evidence>
<dbReference type="GO" id="GO:0032259">
    <property type="term" value="P:methylation"/>
    <property type="evidence" value="ECO:0007669"/>
    <property type="project" value="UniProtKB-KW"/>
</dbReference>
<evidence type="ECO:0000313" key="5">
    <source>
        <dbReference type="Proteomes" id="UP000260457"/>
    </source>
</evidence>
<dbReference type="CDD" id="cd02440">
    <property type="entry name" value="AdoMet_MTases"/>
    <property type="match status" value="1"/>
</dbReference>
<keyword evidence="3" id="KW-0808">Transferase</keyword>
<dbReference type="GO" id="GO:0008168">
    <property type="term" value="F:methyltransferase activity"/>
    <property type="evidence" value="ECO:0007669"/>
    <property type="project" value="UniProtKB-KW"/>
</dbReference>
<dbReference type="EMBL" id="NUEQ01000119">
    <property type="protein sequence ID" value="PEJ24976.1"/>
    <property type="molecule type" value="Genomic_DNA"/>
</dbReference>
<reference evidence="2 5" key="2">
    <citation type="submission" date="2018-07" db="EMBL/GenBank/DDBJ databases">
        <title>The molecular basis for the intramolecular migration of carboxyl group in the catabolism of para-hydroxybenzoate via gentisate.</title>
        <authorList>
            <person name="Zhao H."/>
            <person name="Xu Y."/>
            <person name="Lin S."/>
            <person name="Spain J.C."/>
            <person name="Zhou N.-Y."/>
        </authorList>
    </citation>
    <scope>NUCLEOTIDE SEQUENCE [LARGE SCALE GENOMIC DNA]</scope>
    <source>
        <strain evidence="2 5">PHB-7a</strain>
    </source>
</reference>
<keyword evidence="5" id="KW-1185">Reference proteome</keyword>
<dbReference type="Proteomes" id="UP000220106">
    <property type="component" value="Unassembled WGS sequence"/>
</dbReference>
<dbReference type="EMBL" id="CP030926">
    <property type="protein sequence ID" value="AXN38368.1"/>
    <property type="molecule type" value="Genomic_DNA"/>
</dbReference>
<dbReference type="Pfam" id="PF13649">
    <property type="entry name" value="Methyltransf_25"/>
    <property type="match status" value="1"/>
</dbReference>
<dbReference type="SUPFAM" id="SSF53335">
    <property type="entry name" value="S-adenosyl-L-methionine-dependent methyltransferases"/>
    <property type="match status" value="1"/>
</dbReference>
<dbReference type="RefSeq" id="WP_056526292.1">
    <property type="nucleotide sequence ID" value="NZ_CP030926.1"/>
</dbReference>
<sequence length="234" mass="27230">MSETIYNYEDLLEMLDSLLREPTKFWNDFYEDREKEIPFFENLPDENLVNYFDRELLGSGEVLELGCGPGRNAIYFAQKGCSVDAVDVSKEALEWGKEWATEKKVNINFIQKNIFDLDIEEGKYDTVYDSGCFHHIAPHRRMNYIEMVKKALKPKGFYAITCFVQGGILGGADISDWEVYRLGSLRGGLGFTEEKLRTIFKDFEEIEIRKMKEFKRSNEVFGVSGLWTALFRKK</sequence>
<evidence type="ECO:0000313" key="3">
    <source>
        <dbReference type="EMBL" id="PEJ24976.1"/>
    </source>
</evidence>
<protein>
    <submittedName>
        <fullName evidence="3">Class I SAM-dependent methyltransferase</fullName>
    </submittedName>
</protein>
<accession>A0AAX0RVU0</accession>
<dbReference type="InterPro" id="IPR029063">
    <property type="entry name" value="SAM-dependent_MTases_sf"/>
</dbReference>
<keyword evidence="3" id="KW-0489">Methyltransferase</keyword>
<name>A0AAX0RVU0_9BACI</name>
<dbReference type="InterPro" id="IPR050723">
    <property type="entry name" value="CFA/CMAS"/>
</dbReference>
<dbReference type="PANTHER" id="PTHR43667:SF2">
    <property type="entry name" value="FATTY ACID C-METHYL TRANSFERASE"/>
    <property type="match status" value="1"/>
</dbReference>
<dbReference type="Proteomes" id="UP000260457">
    <property type="component" value="Chromosome"/>
</dbReference>
<dbReference type="InterPro" id="IPR041698">
    <property type="entry name" value="Methyltransf_25"/>
</dbReference>
<proteinExistence type="predicted"/>
<organism evidence="3 4">
    <name type="scientific">Peribacillus butanolivorans</name>
    <dbReference type="NCBI Taxonomy" id="421767"/>
    <lineage>
        <taxon>Bacteria</taxon>
        <taxon>Bacillati</taxon>
        <taxon>Bacillota</taxon>
        <taxon>Bacilli</taxon>
        <taxon>Bacillales</taxon>
        <taxon>Bacillaceae</taxon>
        <taxon>Peribacillus</taxon>
    </lineage>
</organism>
<feature type="domain" description="Methyltransferase" evidence="1">
    <location>
        <begin position="62"/>
        <end position="156"/>
    </location>
</feature>
<dbReference type="AlphaFoldDB" id="A0AAX0RVU0"/>
<evidence type="ECO:0000259" key="1">
    <source>
        <dbReference type="Pfam" id="PF13649"/>
    </source>
</evidence>
<dbReference type="KEGG" id="pbut:DTO10_07945"/>
<gene>
    <name evidence="3" type="ORF">CN689_26565</name>
    <name evidence="2" type="ORF">DTO10_07945</name>
</gene>